<keyword evidence="1" id="KW-0418">Kinase</keyword>
<dbReference type="RefSeq" id="WP_106040598.1">
    <property type="nucleotide sequence ID" value="NZ_CP027231.1"/>
</dbReference>
<dbReference type="InterPro" id="IPR005338">
    <property type="entry name" value="Anhydro_N_Ac-Mur_kinase"/>
</dbReference>
<gene>
    <name evidence="1" type="ORF">C4H11_04290</name>
</gene>
<dbReference type="PANTHER" id="PTHR30605:SF0">
    <property type="entry name" value="ANHYDRO-N-ACETYLMURAMIC ACID KINASE"/>
    <property type="match status" value="1"/>
</dbReference>
<proteinExistence type="predicted"/>
<keyword evidence="1" id="KW-0808">Transferase</keyword>
<name>A0ABN5IKX8_9BACE</name>
<dbReference type="GO" id="GO:0016301">
    <property type="term" value="F:kinase activity"/>
    <property type="evidence" value="ECO:0007669"/>
    <property type="project" value="UniProtKB-KW"/>
</dbReference>
<dbReference type="Gene3D" id="3.30.420.40">
    <property type="match status" value="2"/>
</dbReference>
<dbReference type="PANTHER" id="PTHR30605">
    <property type="entry name" value="ANHYDRO-N-ACETYLMURAMIC ACID KINASE"/>
    <property type="match status" value="1"/>
</dbReference>
<protein>
    <submittedName>
        <fullName evidence="1">Anhydro-N-acetylmuramic acid kinase</fullName>
    </submittedName>
</protein>
<dbReference type="Proteomes" id="UP000238304">
    <property type="component" value="Chromosome"/>
</dbReference>
<sequence>MKDFQIQAIGLMSGTSLDGLDVCCCTFLRQSGKWSFHIDCAKGYSYPEEIKQRLGTGAQRMSALDFIAFHSSYGKFLGERVNDFMREFNVRPDIIASHGHTIFHEPQKRIMYQIGDGAAIAAETRIPTISDFRRLDIMLGGQGAPLVPIGDRLLFAEYDYCLNIGGFSNISFEQEGKRIAFDISPVNYVINHYCRQIGLEFDRDGGIARQGTVCQNLLDELNDMDFYRQSGPKSLGREWVETLVYPMLERYELSMEDRLCTFYEHAAHQVERAITVHPLSGGSGKLLITGGGAFNKFLIERIGTLCPCKIVIPDRQIIEYKEALIFAFLGALYMTDEPGCLASVTGASTDNIGGMLFKIQ</sequence>
<organism evidence="1 2">
    <name type="scientific">Bacteroides zoogleoformans</name>
    <dbReference type="NCBI Taxonomy" id="28119"/>
    <lineage>
        <taxon>Bacteria</taxon>
        <taxon>Pseudomonadati</taxon>
        <taxon>Bacteroidota</taxon>
        <taxon>Bacteroidia</taxon>
        <taxon>Bacteroidales</taxon>
        <taxon>Bacteroidaceae</taxon>
        <taxon>Bacteroides</taxon>
    </lineage>
</organism>
<evidence type="ECO:0000313" key="1">
    <source>
        <dbReference type="EMBL" id="AVM52266.1"/>
    </source>
</evidence>
<dbReference type="EMBL" id="CP027231">
    <property type="protein sequence ID" value="AVM52266.1"/>
    <property type="molecule type" value="Genomic_DNA"/>
</dbReference>
<evidence type="ECO:0000313" key="2">
    <source>
        <dbReference type="Proteomes" id="UP000238304"/>
    </source>
</evidence>
<dbReference type="Pfam" id="PF03702">
    <property type="entry name" value="AnmK"/>
    <property type="match status" value="1"/>
</dbReference>
<reference evidence="1 2" key="1">
    <citation type="submission" date="2018-02" db="EMBL/GenBank/DDBJ databases">
        <authorList>
            <person name="Holder M.E."/>
            <person name="Ajami N.J."/>
            <person name="Petrosino J.F."/>
        </authorList>
    </citation>
    <scope>NUCLEOTIDE SEQUENCE [LARGE SCALE GENOMIC DNA]</scope>
    <source>
        <strain evidence="1 2">ATCC 33285</strain>
    </source>
</reference>
<dbReference type="SUPFAM" id="SSF53067">
    <property type="entry name" value="Actin-like ATPase domain"/>
    <property type="match status" value="1"/>
</dbReference>
<dbReference type="NCBIfam" id="NF007144">
    <property type="entry name" value="PRK09585.2-3"/>
    <property type="match status" value="1"/>
</dbReference>
<keyword evidence="2" id="KW-1185">Reference proteome</keyword>
<dbReference type="InterPro" id="IPR043129">
    <property type="entry name" value="ATPase_NBD"/>
</dbReference>
<accession>A0ABN5IKX8</accession>